<comment type="caution">
    <text evidence="1">The sequence shown here is derived from an EMBL/GenBank/DDBJ whole genome shotgun (WGS) entry which is preliminary data.</text>
</comment>
<dbReference type="RefSeq" id="WP_284101407.1">
    <property type="nucleotide sequence ID" value="NZ_JARRAF010000015.1"/>
</dbReference>
<dbReference type="InterPro" id="IPR038595">
    <property type="entry name" value="LOR_sf"/>
</dbReference>
<dbReference type="Proteomes" id="UP001172778">
    <property type="component" value="Unassembled WGS sequence"/>
</dbReference>
<dbReference type="InterPro" id="IPR005552">
    <property type="entry name" value="Scramblase"/>
</dbReference>
<gene>
    <name evidence="1" type="ORF">PZA18_13655</name>
</gene>
<protein>
    <submittedName>
        <fullName evidence="1">Phospholipid scramblase-related protein</fullName>
    </submittedName>
</protein>
<dbReference type="Pfam" id="PF03803">
    <property type="entry name" value="Scramblase"/>
    <property type="match status" value="1"/>
</dbReference>
<evidence type="ECO:0000313" key="2">
    <source>
        <dbReference type="Proteomes" id="UP001172778"/>
    </source>
</evidence>
<dbReference type="PANTHER" id="PTHR23248:SF9">
    <property type="entry name" value="PHOSPHOLIPID SCRAMBLASE"/>
    <property type="match status" value="1"/>
</dbReference>
<organism evidence="1 2">
    <name type="scientific">Parachitinimonas caeni</name>
    <dbReference type="NCBI Taxonomy" id="3031301"/>
    <lineage>
        <taxon>Bacteria</taxon>
        <taxon>Pseudomonadati</taxon>
        <taxon>Pseudomonadota</taxon>
        <taxon>Betaproteobacteria</taxon>
        <taxon>Neisseriales</taxon>
        <taxon>Chitinibacteraceae</taxon>
        <taxon>Parachitinimonas</taxon>
    </lineage>
</organism>
<name>A0ABT7E111_9NEIS</name>
<proteinExistence type="predicted"/>
<sequence length="195" mass="22061">MFNRTTFFIREHVGMLKLSDTYDILDPATQAQLGIAKEKPGALIHVLRLIVNKRMLPTTVNVFEGDSHENDSKRLFSIKRRFSLIRPKVEILDRQGNKIGYFKSKLISIGPSFMVFDTADNQVAQIKGDWKGWNFQLLDKNEKEIGSVTKKWAGVGKELFTSADNYVIALPDQADKNISMLLLAAGLAIDIVYKE</sequence>
<dbReference type="EMBL" id="JARRAF010000015">
    <property type="protein sequence ID" value="MDK2125095.1"/>
    <property type="molecule type" value="Genomic_DNA"/>
</dbReference>
<dbReference type="SUPFAM" id="SSF54518">
    <property type="entry name" value="Tubby C-terminal domain-like"/>
    <property type="match status" value="1"/>
</dbReference>
<dbReference type="PANTHER" id="PTHR23248">
    <property type="entry name" value="PHOSPHOLIPID SCRAMBLASE-RELATED"/>
    <property type="match status" value="1"/>
</dbReference>
<reference evidence="1" key="1">
    <citation type="submission" date="2023-03" db="EMBL/GenBank/DDBJ databases">
        <title>Chitinimonas shenzhenensis gen. nov., sp. nov., a novel member of family Burkholderiaceae isolated from activated sludge collected in Shen Zhen, China.</title>
        <authorList>
            <person name="Wang X."/>
        </authorList>
    </citation>
    <scope>NUCLEOTIDE SEQUENCE</scope>
    <source>
        <strain evidence="1">DQS-5</strain>
    </source>
</reference>
<evidence type="ECO:0000313" key="1">
    <source>
        <dbReference type="EMBL" id="MDK2125095.1"/>
    </source>
</evidence>
<dbReference type="InterPro" id="IPR025659">
    <property type="entry name" value="Tubby-like_C"/>
</dbReference>
<keyword evidence="2" id="KW-1185">Reference proteome</keyword>
<dbReference type="Gene3D" id="2.40.160.200">
    <property type="entry name" value="LURP1-related"/>
    <property type="match status" value="1"/>
</dbReference>
<accession>A0ABT7E111</accession>